<organism evidence="4 5">
    <name type="scientific">Pedobacter rhodius</name>
    <dbReference type="NCBI Taxonomy" id="3004098"/>
    <lineage>
        <taxon>Bacteria</taxon>
        <taxon>Pseudomonadati</taxon>
        <taxon>Bacteroidota</taxon>
        <taxon>Sphingobacteriia</taxon>
        <taxon>Sphingobacteriales</taxon>
        <taxon>Sphingobacteriaceae</taxon>
        <taxon>Pedobacter</taxon>
    </lineage>
</organism>
<dbReference type="PROSITE" id="PS51257">
    <property type="entry name" value="PROKAR_LIPOPROTEIN"/>
    <property type="match status" value="1"/>
</dbReference>
<comment type="caution">
    <text evidence="4">The sequence shown here is derived from an EMBL/GenBank/DDBJ whole genome shotgun (WGS) entry which is preliminary data.</text>
</comment>
<dbReference type="InterPro" id="IPR032812">
    <property type="entry name" value="SbsA_Ig"/>
</dbReference>
<dbReference type="InterPro" id="IPR013784">
    <property type="entry name" value="Carb-bd-like_fold"/>
</dbReference>
<dbReference type="SUPFAM" id="SSF49452">
    <property type="entry name" value="Starch-binding domain-like"/>
    <property type="match status" value="1"/>
</dbReference>
<evidence type="ECO:0000313" key="5">
    <source>
        <dbReference type="Proteomes" id="UP001144341"/>
    </source>
</evidence>
<accession>A0ABT4KYU0</accession>
<dbReference type="Gene3D" id="2.60.40.1120">
    <property type="entry name" value="Carboxypeptidase-like, regulatory domain"/>
    <property type="match status" value="1"/>
</dbReference>
<dbReference type="RefSeq" id="WP_269415888.1">
    <property type="nucleotide sequence ID" value="NZ_JAPWGL010000003.1"/>
</dbReference>
<evidence type="ECO:0000256" key="2">
    <source>
        <dbReference type="SAM" id="SignalP"/>
    </source>
</evidence>
<evidence type="ECO:0000256" key="1">
    <source>
        <dbReference type="ARBA" id="ARBA00022729"/>
    </source>
</evidence>
<dbReference type="Proteomes" id="UP001144341">
    <property type="component" value="Unassembled WGS sequence"/>
</dbReference>
<gene>
    <name evidence="4" type="ORF">O0931_12370</name>
</gene>
<name>A0ABT4KYU0_9SPHI</name>
<sequence>MPNLKAQYFNLKNLAAVFALLLFFGCASIQTPQGGPKDNKPPKVVSMIPKNQTRNFNAKKILIQFDEFFKIQNETKEFSISPELEKAPILKIKKKILEITMPDTLEKNTTYTLNFGKAIADINEANVIKNLSYVFSTGNEIDSLSLSGKVTNSLTGDFEKEATVFILPVERDSLFGKRRPSIYTLTDSAGNYKLNNLRKGTYKVYALKESTGGGDKIYQQSSDEVGYLKEPLVIDKNIDNINLQVFKETAPDFRVLDKKINTDGSISFSFTQQLKQPQLTVTEPAALDVSKKVLFNKTNDTAKVWLNDLSFDSVKVAIQDQGKLLQTVNLTRGKKDTYTRDLTPADNAASGKLNPFQTFTLTFTLPVNSADASKITLLEDSVKRTNFELVKDSINFLQYHIKYPWKIKKSYDIKFNAGTFTGIFNSKNKDFTKKFILDPKENYATLGLNIEVPDTTKNYIVEFINEKKAPIKSFLINKKTTITFANYPAGKYFIRVIYDDNKNGIWDTGNVKSGTQPEKIWYSPEEKSLKPNWERIDNLTIPPKP</sequence>
<feature type="domain" description="SbsA Ig-like" evidence="3">
    <location>
        <begin position="38"/>
        <end position="137"/>
    </location>
</feature>
<proteinExistence type="predicted"/>
<protein>
    <submittedName>
        <fullName evidence="4">Ig-like domain-containing protein</fullName>
    </submittedName>
</protein>
<keyword evidence="5" id="KW-1185">Reference proteome</keyword>
<dbReference type="EMBL" id="JAPWGL010000003">
    <property type="protein sequence ID" value="MCZ4224100.1"/>
    <property type="molecule type" value="Genomic_DNA"/>
</dbReference>
<evidence type="ECO:0000259" key="3">
    <source>
        <dbReference type="Pfam" id="PF13205"/>
    </source>
</evidence>
<reference evidence="4" key="1">
    <citation type="submission" date="2022-12" db="EMBL/GenBank/DDBJ databases">
        <title>Genome sequence of SJ11.</title>
        <authorList>
            <person name="Woo H."/>
        </authorList>
    </citation>
    <scope>NUCLEOTIDE SEQUENCE</scope>
    <source>
        <strain evidence="4">SJ11</strain>
    </source>
</reference>
<dbReference type="Pfam" id="PF13205">
    <property type="entry name" value="Big_5"/>
    <property type="match status" value="1"/>
</dbReference>
<feature type="signal peptide" evidence="2">
    <location>
        <begin position="1"/>
        <end position="29"/>
    </location>
</feature>
<evidence type="ECO:0000313" key="4">
    <source>
        <dbReference type="EMBL" id="MCZ4224100.1"/>
    </source>
</evidence>
<keyword evidence="1 2" id="KW-0732">Signal</keyword>
<feature type="chain" id="PRO_5047097923" evidence="2">
    <location>
        <begin position="30"/>
        <end position="545"/>
    </location>
</feature>